<sequence>MAAIATKSWSTYMNDLGYDPEQDALPSHYNSEVTPDDTTITLPPEIFTLIAEQLDEFYDEDTLISLCLVSRVWCQAAQPRLFTRIHLFDAEKCGFWSKKFTQSPHLSRYVKEIKISDPKRTWFLGSLQASNVASFLTNVEVLHVEDYQEWGKKEQSIVKMFQGVKHLDLKDIAAYTWDKDLPELVFSLPLLERLDVESTWTCHHWERGSRTNLAYLSPNIRGEQTIKLKEIGLHDRLIEDGLLDWLGGSDFDLSQLHTLTLGRASYSCPFDKFIARVADHARYLSIHVDKETDDPLLDLQAEHSILFNALNKCTFLTTLTLCASEDEHTLPSVLHCALGILRKFSQHDEAPRLETITLSAGIKVYKENDLSSMQELRDWQDLDDTLTIEEAQVKFPVLRSVEVSVHVEVLLLGPKDASKQGPVVEEEDVFDMIESCLPQLDSRGMLDVRLSSQTLAVPPYSL</sequence>
<gene>
    <name evidence="1" type="ORF">VNI00_004849</name>
</gene>
<protein>
    <recommendedName>
        <fullName evidence="3">F-box domain-containing protein</fullName>
    </recommendedName>
</protein>
<evidence type="ECO:0008006" key="3">
    <source>
        <dbReference type="Google" id="ProtNLM"/>
    </source>
</evidence>
<organism evidence="1 2">
    <name type="scientific">Paramarasmius palmivorus</name>
    <dbReference type="NCBI Taxonomy" id="297713"/>
    <lineage>
        <taxon>Eukaryota</taxon>
        <taxon>Fungi</taxon>
        <taxon>Dikarya</taxon>
        <taxon>Basidiomycota</taxon>
        <taxon>Agaricomycotina</taxon>
        <taxon>Agaricomycetes</taxon>
        <taxon>Agaricomycetidae</taxon>
        <taxon>Agaricales</taxon>
        <taxon>Marasmiineae</taxon>
        <taxon>Marasmiaceae</taxon>
        <taxon>Paramarasmius</taxon>
    </lineage>
</organism>
<dbReference type="SUPFAM" id="SSF52047">
    <property type="entry name" value="RNI-like"/>
    <property type="match status" value="1"/>
</dbReference>
<dbReference type="AlphaFoldDB" id="A0AAW0DF50"/>
<dbReference type="EMBL" id="JAYKXP010000013">
    <property type="protein sequence ID" value="KAK7051349.1"/>
    <property type="molecule type" value="Genomic_DNA"/>
</dbReference>
<keyword evidence="2" id="KW-1185">Reference proteome</keyword>
<reference evidence="1 2" key="1">
    <citation type="submission" date="2024-01" db="EMBL/GenBank/DDBJ databases">
        <title>A draft genome for a cacao thread blight-causing isolate of Paramarasmius palmivorus.</title>
        <authorList>
            <person name="Baruah I.K."/>
            <person name="Bukari Y."/>
            <person name="Amoako-Attah I."/>
            <person name="Meinhardt L.W."/>
            <person name="Bailey B.A."/>
            <person name="Cohen S.P."/>
        </authorList>
    </citation>
    <scope>NUCLEOTIDE SEQUENCE [LARGE SCALE GENOMIC DNA]</scope>
    <source>
        <strain evidence="1 2">GH-12</strain>
    </source>
</reference>
<dbReference type="Proteomes" id="UP001383192">
    <property type="component" value="Unassembled WGS sequence"/>
</dbReference>
<evidence type="ECO:0000313" key="2">
    <source>
        <dbReference type="Proteomes" id="UP001383192"/>
    </source>
</evidence>
<evidence type="ECO:0000313" key="1">
    <source>
        <dbReference type="EMBL" id="KAK7051349.1"/>
    </source>
</evidence>
<proteinExistence type="predicted"/>
<accession>A0AAW0DF50</accession>
<name>A0AAW0DF50_9AGAR</name>
<comment type="caution">
    <text evidence="1">The sequence shown here is derived from an EMBL/GenBank/DDBJ whole genome shotgun (WGS) entry which is preliminary data.</text>
</comment>